<name>A0ABN8PAM3_9CNID</name>
<accession>A0ABN8PAM3</accession>
<evidence type="ECO:0000313" key="1">
    <source>
        <dbReference type="EMBL" id="CAH3139828.1"/>
    </source>
</evidence>
<protein>
    <submittedName>
        <fullName evidence="1">Uncharacterized protein</fullName>
    </submittedName>
</protein>
<comment type="caution">
    <text evidence="1">The sequence shown here is derived from an EMBL/GenBank/DDBJ whole genome shotgun (WGS) entry which is preliminary data.</text>
</comment>
<gene>
    <name evidence="1" type="ORF">PLOB_00040855</name>
</gene>
<dbReference type="EMBL" id="CALNXK010000063">
    <property type="protein sequence ID" value="CAH3139828.1"/>
    <property type="molecule type" value="Genomic_DNA"/>
</dbReference>
<keyword evidence="2" id="KW-1185">Reference proteome</keyword>
<dbReference type="Proteomes" id="UP001159405">
    <property type="component" value="Unassembled WGS sequence"/>
</dbReference>
<proteinExistence type="predicted"/>
<sequence length="290" mass="32554">MSILGSHHLGFFPKGKFPSSKTCLSCQNTKEAEEGIDEATIGDKIVETLYLNRNAHKIGEEQFCLFVKERFIDRSKPVTDPLKKNNLPTFSTPTKKAVSKDQAKVKLLKEDCSLFGRLLVKPVTETWMSFFHQGQLQGGQKANLLKCLPQATSPVSTPSVDAVILDGAVIVQMLEPKTSCTFCEYFSIVFAPYVLKQLENAKRVNLVWDVYLDDSLKKSLRDKQGAGQRHKVMGSTRIPSDWKGFLRVDGSKEELFKLLADKACIDLRCLPALSILIIAIDQQDMFTRIH</sequence>
<reference evidence="1 2" key="1">
    <citation type="submission" date="2022-05" db="EMBL/GenBank/DDBJ databases">
        <authorList>
            <consortium name="Genoscope - CEA"/>
            <person name="William W."/>
        </authorList>
    </citation>
    <scope>NUCLEOTIDE SEQUENCE [LARGE SCALE GENOMIC DNA]</scope>
</reference>
<organism evidence="1 2">
    <name type="scientific">Porites lobata</name>
    <dbReference type="NCBI Taxonomy" id="104759"/>
    <lineage>
        <taxon>Eukaryota</taxon>
        <taxon>Metazoa</taxon>
        <taxon>Cnidaria</taxon>
        <taxon>Anthozoa</taxon>
        <taxon>Hexacorallia</taxon>
        <taxon>Scleractinia</taxon>
        <taxon>Fungiina</taxon>
        <taxon>Poritidae</taxon>
        <taxon>Porites</taxon>
    </lineage>
</organism>
<evidence type="ECO:0000313" key="2">
    <source>
        <dbReference type="Proteomes" id="UP001159405"/>
    </source>
</evidence>
<dbReference type="PANTHER" id="PTHR47018">
    <property type="entry name" value="CXC DOMAIN-CONTAINING PROTEIN-RELATED"/>
    <property type="match status" value="1"/>
</dbReference>